<protein>
    <submittedName>
        <fullName evidence="1">Uncharacterized protein</fullName>
    </submittedName>
</protein>
<evidence type="ECO:0000313" key="1">
    <source>
        <dbReference type="EMBL" id="JAD92092.1"/>
    </source>
</evidence>
<sequence>MISHQDLMNLKMRYGSRFLKFPSSPSQLVPHHLQDHHHPLQLSKNMVQKQKERIMSIYSILAKATIITEVHRVKLVFLR</sequence>
<reference evidence="1" key="1">
    <citation type="submission" date="2014-09" db="EMBL/GenBank/DDBJ databases">
        <authorList>
            <person name="Magalhaes I.L.F."/>
            <person name="Oliveira U."/>
            <person name="Santos F.R."/>
            <person name="Vidigal T.H.D.A."/>
            <person name="Brescovit A.D."/>
            <person name="Santos A.J."/>
        </authorList>
    </citation>
    <scope>NUCLEOTIDE SEQUENCE</scope>
    <source>
        <tissue evidence="1">Shoot tissue taken approximately 20 cm above the soil surface</tissue>
    </source>
</reference>
<name>A0A0A9E825_ARUDO</name>
<dbReference type="AlphaFoldDB" id="A0A0A9E825"/>
<accession>A0A0A9E825</accession>
<proteinExistence type="predicted"/>
<reference evidence="1" key="2">
    <citation type="journal article" date="2015" name="Data Brief">
        <title>Shoot transcriptome of the giant reed, Arundo donax.</title>
        <authorList>
            <person name="Barrero R.A."/>
            <person name="Guerrero F.D."/>
            <person name="Moolhuijzen P."/>
            <person name="Goolsby J.A."/>
            <person name="Tidwell J."/>
            <person name="Bellgard S.E."/>
            <person name="Bellgard M.I."/>
        </authorList>
    </citation>
    <scope>NUCLEOTIDE SEQUENCE</scope>
    <source>
        <tissue evidence="1">Shoot tissue taken approximately 20 cm above the soil surface</tissue>
    </source>
</reference>
<dbReference type="EMBL" id="GBRH01205803">
    <property type="protein sequence ID" value="JAD92092.1"/>
    <property type="molecule type" value="Transcribed_RNA"/>
</dbReference>
<organism evidence="1">
    <name type="scientific">Arundo donax</name>
    <name type="common">Giant reed</name>
    <name type="synonym">Donax arundinaceus</name>
    <dbReference type="NCBI Taxonomy" id="35708"/>
    <lineage>
        <taxon>Eukaryota</taxon>
        <taxon>Viridiplantae</taxon>
        <taxon>Streptophyta</taxon>
        <taxon>Embryophyta</taxon>
        <taxon>Tracheophyta</taxon>
        <taxon>Spermatophyta</taxon>
        <taxon>Magnoliopsida</taxon>
        <taxon>Liliopsida</taxon>
        <taxon>Poales</taxon>
        <taxon>Poaceae</taxon>
        <taxon>PACMAD clade</taxon>
        <taxon>Arundinoideae</taxon>
        <taxon>Arundineae</taxon>
        <taxon>Arundo</taxon>
    </lineage>
</organism>